<dbReference type="EMBL" id="AP018052">
    <property type="protein sequence ID" value="BAZ92660.1"/>
    <property type="molecule type" value="Genomic_DNA"/>
</dbReference>
<dbReference type="RefSeq" id="WP_096363949.1">
    <property type="nucleotide sequence ID" value="NZ_AP018052.1"/>
</dbReference>
<dbReference type="Pfam" id="PF00294">
    <property type="entry name" value="PfkB"/>
    <property type="match status" value="1"/>
</dbReference>
<evidence type="ECO:0000313" key="8">
    <source>
        <dbReference type="Proteomes" id="UP000218765"/>
    </source>
</evidence>
<dbReference type="PANTHER" id="PTHR43085:SF1">
    <property type="entry name" value="PSEUDOURIDINE KINASE-RELATED"/>
    <property type="match status" value="1"/>
</dbReference>
<evidence type="ECO:0000256" key="1">
    <source>
        <dbReference type="ARBA" id="ARBA00010688"/>
    </source>
</evidence>
<proteinExistence type="inferred from homology"/>
<evidence type="ECO:0000256" key="4">
    <source>
        <dbReference type="ARBA" id="ARBA00022777"/>
    </source>
</evidence>
<organism evidence="7 8">
    <name type="scientific">Thiohalobacter thiocyanaticus</name>
    <dbReference type="NCBI Taxonomy" id="585455"/>
    <lineage>
        <taxon>Bacteria</taxon>
        <taxon>Pseudomonadati</taxon>
        <taxon>Pseudomonadota</taxon>
        <taxon>Gammaproteobacteria</taxon>
        <taxon>Thiohalobacterales</taxon>
        <taxon>Thiohalobacteraceae</taxon>
        <taxon>Thiohalobacter</taxon>
    </lineage>
</organism>
<dbReference type="AlphaFoldDB" id="A0A1Z4VM22"/>
<sequence>MATTPDAQSGTAPDRPVIFGEVLYDCFAGGPEVLGGAPFNVAWHLQGFGQQPLLISRVGEDAHGDALLAQMQSWGMDTRGVQRDPDHPTGRVEIVQDGSRHSFDILPDQAYDHIDADTACELLLEINVALLYIGSLARRHPVSCRAMESLQAQGHPAFVDINLRAPWWDEAGVRALLRQARWFKLNDEELRLLEPPAATTNETGAARALLEQNGLELLILTRGAAGALLLSRDAQFEGRPPELERLVDTVGAGDAFSAVTILGLLRGWTLEQILERALTFAARVTEQRGATAADPALYQHYRERWGL</sequence>
<accession>A0A1Z4VM22</accession>
<keyword evidence="3" id="KW-0547">Nucleotide-binding</keyword>
<keyword evidence="8" id="KW-1185">Reference proteome</keyword>
<keyword evidence="5" id="KW-0067">ATP-binding</keyword>
<dbReference type="KEGG" id="ttc:FOKN1_0256"/>
<dbReference type="GO" id="GO:0005524">
    <property type="term" value="F:ATP binding"/>
    <property type="evidence" value="ECO:0007669"/>
    <property type="project" value="UniProtKB-KW"/>
</dbReference>
<name>A0A1Z4VM22_9GAMM</name>
<evidence type="ECO:0000256" key="3">
    <source>
        <dbReference type="ARBA" id="ARBA00022741"/>
    </source>
</evidence>
<keyword evidence="2" id="KW-0808">Transferase</keyword>
<dbReference type="OrthoDB" id="9779730at2"/>
<evidence type="ECO:0000259" key="6">
    <source>
        <dbReference type="Pfam" id="PF00294"/>
    </source>
</evidence>
<dbReference type="InterPro" id="IPR011611">
    <property type="entry name" value="PfkB_dom"/>
</dbReference>
<dbReference type="InterPro" id="IPR029056">
    <property type="entry name" value="Ribokinase-like"/>
</dbReference>
<dbReference type="CDD" id="cd01167">
    <property type="entry name" value="bac_FRK"/>
    <property type="match status" value="1"/>
</dbReference>
<feature type="domain" description="Carbohydrate kinase PfkB" evidence="6">
    <location>
        <begin position="34"/>
        <end position="295"/>
    </location>
</feature>
<gene>
    <name evidence="7" type="ORF">FOKN1_0256</name>
</gene>
<dbReference type="Gene3D" id="3.40.1190.20">
    <property type="match status" value="1"/>
</dbReference>
<keyword evidence="4 7" id="KW-0418">Kinase</keyword>
<dbReference type="PANTHER" id="PTHR43085">
    <property type="entry name" value="HEXOKINASE FAMILY MEMBER"/>
    <property type="match status" value="1"/>
</dbReference>
<dbReference type="SUPFAM" id="SSF53613">
    <property type="entry name" value="Ribokinase-like"/>
    <property type="match status" value="1"/>
</dbReference>
<evidence type="ECO:0000256" key="2">
    <source>
        <dbReference type="ARBA" id="ARBA00022679"/>
    </source>
</evidence>
<comment type="similarity">
    <text evidence="1">Belongs to the carbohydrate kinase PfkB family.</text>
</comment>
<protein>
    <submittedName>
        <fullName evidence="7">Carbohydrate kinase</fullName>
    </submittedName>
</protein>
<reference evidence="7 8" key="1">
    <citation type="submission" date="2017-05" db="EMBL/GenBank/DDBJ databases">
        <title>Thiocyanate degradation by Thiohalobacter thiocyanaticus FOKN1.</title>
        <authorList>
            <person name="Oshiki M."/>
            <person name="Fukushima T."/>
            <person name="Kawano S."/>
            <person name="Nakagawa J."/>
        </authorList>
    </citation>
    <scope>NUCLEOTIDE SEQUENCE [LARGE SCALE GENOMIC DNA]</scope>
    <source>
        <strain evidence="7 8">FOKN1</strain>
    </source>
</reference>
<dbReference type="GO" id="GO:0016301">
    <property type="term" value="F:kinase activity"/>
    <property type="evidence" value="ECO:0007669"/>
    <property type="project" value="UniProtKB-KW"/>
</dbReference>
<dbReference type="Proteomes" id="UP000218765">
    <property type="component" value="Chromosome"/>
</dbReference>
<dbReference type="InterPro" id="IPR050306">
    <property type="entry name" value="PfkB_Carbo_kinase"/>
</dbReference>
<evidence type="ECO:0000313" key="7">
    <source>
        <dbReference type="EMBL" id="BAZ92660.1"/>
    </source>
</evidence>
<evidence type="ECO:0000256" key="5">
    <source>
        <dbReference type="ARBA" id="ARBA00022840"/>
    </source>
</evidence>